<dbReference type="EMBL" id="CAJOBO010000818">
    <property type="protein sequence ID" value="CAF4295034.1"/>
    <property type="molecule type" value="Genomic_DNA"/>
</dbReference>
<feature type="region of interest" description="Disordered" evidence="1">
    <location>
        <begin position="393"/>
        <end position="425"/>
    </location>
</feature>
<protein>
    <submittedName>
        <fullName evidence="3">Uncharacterized protein</fullName>
    </submittedName>
</protein>
<dbReference type="Proteomes" id="UP000663851">
    <property type="component" value="Unassembled WGS sequence"/>
</dbReference>
<reference evidence="3" key="1">
    <citation type="submission" date="2021-02" db="EMBL/GenBank/DDBJ databases">
        <authorList>
            <person name="Nowell W R."/>
        </authorList>
    </citation>
    <scope>NUCLEOTIDE SEQUENCE</scope>
</reference>
<proteinExistence type="predicted"/>
<evidence type="ECO:0000313" key="4">
    <source>
        <dbReference type="Proteomes" id="UP000663851"/>
    </source>
</evidence>
<dbReference type="AlphaFoldDB" id="A0A820HH42"/>
<comment type="caution">
    <text evidence="3">The sequence shown here is derived from an EMBL/GenBank/DDBJ whole genome shotgun (WGS) entry which is preliminary data.</text>
</comment>
<keyword evidence="2" id="KW-0812">Transmembrane</keyword>
<name>A0A820HH42_9BILA</name>
<organism evidence="3 4">
    <name type="scientific">Rotaria socialis</name>
    <dbReference type="NCBI Taxonomy" id="392032"/>
    <lineage>
        <taxon>Eukaryota</taxon>
        <taxon>Metazoa</taxon>
        <taxon>Spiralia</taxon>
        <taxon>Gnathifera</taxon>
        <taxon>Rotifera</taxon>
        <taxon>Eurotatoria</taxon>
        <taxon>Bdelloidea</taxon>
        <taxon>Philodinida</taxon>
        <taxon>Philodinidae</taxon>
        <taxon>Rotaria</taxon>
    </lineage>
</organism>
<keyword evidence="2" id="KW-0472">Membrane</keyword>
<feature type="transmembrane region" description="Helical" evidence="2">
    <location>
        <begin position="338"/>
        <end position="362"/>
    </location>
</feature>
<keyword evidence="2" id="KW-1133">Transmembrane helix</keyword>
<gene>
    <name evidence="3" type="ORF">HFQ381_LOCUS13171</name>
</gene>
<evidence type="ECO:0000256" key="2">
    <source>
        <dbReference type="SAM" id="Phobius"/>
    </source>
</evidence>
<evidence type="ECO:0000313" key="3">
    <source>
        <dbReference type="EMBL" id="CAF4295034.1"/>
    </source>
</evidence>
<sequence>MSLIQLRQSRLMLTLIVFISINFGYSQVVISNFRPSNVEIVPSVVVIDSTSSTNFICVDHESHHKPLTVNLSKIIPPSEMKITTNQLNKTAINIQLEMKNYVGIFHLLCYNDGEKSKGTRADIIVKASPGVFQLAERCRVYDRQYIKCLIRAPTIARAIQNDYPPKFEFHEISQPPDHTTYISRVEFLKNESTSEHLVFKWKPTVDGEFPDRVQMHMKAMLPHFDESSYYFDMTPIFRITPKFTVQSESSTGIRINVTPTDPPALCEKSILPKLSMALNYTWTLIDSNRNTILDDNLLSDSTYRVCMKCRQTYSDPDGNPVCQEITTLSKLSVLSDRYYLIFITIILILILFIIFGLGFHFWQSRKKPQDEHVVTQQIHTMGPLNSYVLASPNPIPNTPRRKKDSESLLNSDDTDSDNEDPVIGNSNDQYIHIASIEDFSEMSSPPKILFPCENEFILSKNCTIQNSEIFIINAETDLSLLTTNQIQTWLRAVSQINSSTQEPHINIIRGGDEVEIPLYRYGNHVIPQHRYLFKQNINKRVDCYLYENEFNSLTSFDFYDTCHGTLSLKQARRELAGIYVYAGNETSLGLGIIHVETTNSFQWFNGTNFYSFDNQTNLKHGTQLVLGFETMLYYNANSDLTRYNTKINDIIQQANISIENHTSNNLEMFMSMEDLSCQRHQRIIHEDLRSLIFACTIKVTFKCSLQVGSTCWIENKHISNIRLNINSFTFITDRKLSMRIDA</sequence>
<accession>A0A820HH42</accession>
<evidence type="ECO:0000256" key="1">
    <source>
        <dbReference type="SAM" id="MobiDB-lite"/>
    </source>
</evidence>